<reference evidence="3 4" key="1">
    <citation type="submission" date="2019-10" db="EMBL/GenBank/DDBJ databases">
        <title>Glycomyces albidus sp. nov., a novel actinomycete isolated from rhizosphere soil of wheat (Triticum aestivum L.).</title>
        <authorList>
            <person name="Qian L."/>
        </authorList>
    </citation>
    <scope>NUCLEOTIDE SEQUENCE [LARGE SCALE GENOMIC DNA]</scope>
    <source>
        <strain evidence="3 4">NEAU-7082</strain>
    </source>
</reference>
<dbReference type="EMBL" id="WIAO01000043">
    <property type="protein sequence ID" value="MQM28420.1"/>
    <property type="molecule type" value="Genomic_DNA"/>
</dbReference>
<evidence type="ECO:0000259" key="2">
    <source>
        <dbReference type="Pfam" id="PF00534"/>
    </source>
</evidence>
<gene>
    <name evidence="3" type="ORF">GFD30_23080</name>
</gene>
<dbReference type="PANTHER" id="PTHR12526:SF627">
    <property type="entry name" value="D-RHAMNOSYLTRANSFERASE WBPZ"/>
    <property type="match status" value="1"/>
</dbReference>
<dbReference type="Pfam" id="PF00534">
    <property type="entry name" value="Glycos_transf_1"/>
    <property type="match status" value="1"/>
</dbReference>
<protein>
    <submittedName>
        <fullName evidence="3">Glycosyltransferase</fullName>
    </submittedName>
</protein>
<dbReference type="InterPro" id="IPR001296">
    <property type="entry name" value="Glyco_trans_1"/>
</dbReference>
<comment type="caution">
    <text evidence="3">The sequence shown here is derived from an EMBL/GenBank/DDBJ whole genome shotgun (WGS) entry which is preliminary data.</text>
</comment>
<dbReference type="PANTHER" id="PTHR12526">
    <property type="entry name" value="GLYCOSYLTRANSFERASE"/>
    <property type="match status" value="1"/>
</dbReference>
<feature type="domain" description="Glycosyl transferase family 1" evidence="2">
    <location>
        <begin position="251"/>
        <end position="407"/>
    </location>
</feature>
<organism evidence="3 4">
    <name type="scientific">Glycomyces albidus</name>
    <dbReference type="NCBI Taxonomy" id="2656774"/>
    <lineage>
        <taxon>Bacteria</taxon>
        <taxon>Bacillati</taxon>
        <taxon>Actinomycetota</taxon>
        <taxon>Actinomycetes</taxon>
        <taxon>Glycomycetales</taxon>
        <taxon>Glycomycetaceae</taxon>
        <taxon>Glycomyces</taxon>
    </lineage>
</organism>
<dbReference type="CDD" id="cd03820">
    <property type="entry name" value="GT4_AmsD-like"/>
    <property type="match status" value="1"/>
</dbReference>
<sequence length="435" mass="48012">MLRKLAYRPVQPDQVAGASRQCGPGRRAPAVRRARWRHSSKASFEHMRITFLVRNIWGIGGTIKTTLNTAEALVDLGHDVTIASFVRHKAKPDFAIDPRIKVVNLWDVRKPAKGGERLSLLQRLQAKQPSFLDADKINNQGESSKLLDRKVRRYLKTLDTDVVVGTQVSVNLYMARYGRPGAYAMVAQEHMYLDHYKPPVRKHIDEHYPAFDAIVTITEADAKAYRAAFPELGDKIACVPNSIPASPRPPSELTEPLIMTAGRLTGMKGMDTLVRAFAELAEEFPDWRVKIFGRGPNKDKLKALAAELGLADRIDLPGPVTPLDAEWQRASIAAIPSRFEPFGLVIVEAMAAGLPVVCSAVKHGPLEIIQDGENGLLVPAGKPEELAAALRRLMSDPSLRRKLADAGMETARRFEPEQVVGRHVAVFEKVLAKAA</sequence>
<proteinExistence type="predicted"/>
<dbReference type="AlphaFoldDB" id="A0A6L5GFF8"/>
<evidence type="ECO:0000313" key="3">
    <source>
        <dbReference type="EMBL" id="MQM28420.1"/>
    </source>
</evidence>
<accession>A0A6L5GFF8</accession>
<evidence type="ECO:0000256" key="1">
    <source>
        <dbReference type="ARBA" id="ARBA00022679"/>
    </source>
</evidence>
<evidence type="ECO:0000313" key="4">
    <source>
        <dbReference type="Proteomes" id="UP000477750"/>
    </source>
</evidence>
<dbReference type="Gene3D" id="3.40.50.2000">
    <property type="entry name" value="Glycogen Phosphorylase B"/>
    <property type="match status" value="2"/>
</dbReference>
<dbReference type="SUPFAM" id="SSF53756">
    <property type="entry name" value="UDP-Glycosyltransferase/glycogen phosphorylase"/>
    <property type="match status" value="1"/>
</dbReference>
<keyword evidence="1 3" id="KW-0808">Transferase</keyword>
<dbReference type="GO" id="GO:0016757">
    <property type="term" value="F:glycosyltransferase activity"/>
    <property type="evidence" value="ECO:0007669"/>
    <property type="project" value="UniProtKB-KW"/>
</dbReference>
<keyword evidence="4" id="KW-1185">Reference proteome</keyword>
<dbReference type="Proteomes" id="UP000477750">
    <property type="component" value="Unassembled WGS sequence"/>
</dbReference>
<name>A0A6L5GFF8_9ACTN</name>